<name>A0ABN9J083_9RALS</name>
<reference evidence="2 3" key="1">
    <citation type="submission" date="2023-07" db="EMBL/GenBank/DDBJ databases">
        <authorList>
            <person name="Peeters C."/>
        </authorList>
    </citation>
    <scope>NUCLEOTIDE SEQUENCE [LARGE SCALE GENOMIC DNA]</scope>
    <source>
        <strain evidence="2 3">LMG 18095</strain>
    </source>
</reference>
<dbReference type="Proteomes" id="UP001189773">
    <property type="component" value="Unassembled WGS sequence"/>
</dbReference>
<organism evidence="2 3">
    <name type="scientific">Ralstonia thomasii</name>
    <dbReference type="NCBI Taxonomy" id="3058596"/>
    <lineage>
        <taxon>Bacteria</taxon>
        <taxon>Pseudomonadati</taxon>
        <taxon>Pseudomonadota</taxon>
        <taxon>Betaproteobacteria</taxon>
        <taxon>Burkholderiales</taxon>
        <taxon>Burkholderiaceae</taxon>
        <taxon>Ralstonia</taxon>
    </lineage>
</organism>
<keyword evidence="3" id="KW-1185">Reference proteome</keyword>
<dbReference type="EMBL" id="CATZAR010000006">
    <property type="protein sequence ID" value="CAJ0794368.1"/>
    <property type="molecule type" value="Genomic_DNA"/>
</dbReference>
<proteinExistence type="predicted"/>
<feature type="region of interest" description="Disordered" evidence="1">
    <location>
        <begin position="254"/>
        <end position="299"/>
    </location>
</feature>
<evidence type="ECO:0000256" key="1">
    <source>
        <dbReference type="SAM" id="MobiDB-lite"/>
    </source>
</evidence>
<evidence type="ECO:0000313" key="2">
    <source>
        <dbReference type="EMBL" id="CAJ0794368.1"/>
    </source>
</evidence>
<evidence type="ECO:0000313" key="3">
    <source>
        <dbReference type="Proteomes" id="UP001189773"/>
    </source>
</evidence>
<comment type="caution">
    <text evidence="2">The sequence shown here is derived from an EMBL/GenBank/DDBJ whole genome shotgun (WGS) entry which is preliminary data.</text>
</comment>
<feature type="compositionally biased region" description="Polar residues" evidence="1">
    <location>
        <begin position="10"/>
        <end position="22"/>
    </location>
</feature>
<sequence>MHVTFGLSLDSRQGPSRKNSLNEPVVGRMGLLGLLETYLGLSRPEETLARRVTSYVGHLKKHADRPRFYSRSLEADSVGTGAKLLAWRDEWRLAGWDGTAPADGPRRLQEMALVEQTAFDDIPPGEAERLFEVLACLATERTPIQSVLLVDPLESFPSVWRRVLDLLPNVSQWQPEPQGHGQLRQLQERAIQALRDGQLRALEGPIADDSVVLARASTRETAEHWLSATCRYRTRQCGGHPGTESVTTDAANAHHEGSQGSTLTVGQYGFSTGPARRHQTRAPDGGSGRTARRPAVGLS</sequence>
<protein>
    <submittedName>
        <fullName evidence="2">Uncharacterized protein</fullName>
    </submittedName>
</protein>
<feature type="region of interest" description="Disordered" evidence="1">
    <location>
        <begin position="1"/>
        <end position="22"/>
    </location>
</feature>
<gene>
    <name evidence="2" type="ORF">LMG18095_02593</name>
</gene>
<accession>A0ABN9J083</accession>